<feature type="domain" description="Rubrerythrin diiron-binding" evidence="1">
    <location>
        <begin position="7"/>
        <end position="151"/>
    </location>
</feature>
<dbReference type="PANTHER" id="PTHR33531">
    <property type="entry name" value="RUBRERYTHRIN SUBFAMILY"/>
    <property type="match status" value="1"/>
</dbReference>
<evidence type="ECO:0000313" key="3">
    <source>
        <dbReference type="Proteomes" id="UP000198625"/>
    </source>
</evidence>
<dbReference type="CDD" id="cd01045">
    <property type="entry name" value="Ferritin_like_AB"/>
    <property type="match status" value="1"/>
</dbReference>
<proteinExistence type="predicted"/>
<dbReference type="Gene3D" id="1.20.1260.10">
    <property type="match status" value="1"/>
</dbReference>
<keyword evidence="3" id="KW-1185">Reference proteome</keyword>
<sequence length="166" mass="20255">MKKYEQIMRYAMQMELDGYNFFKEKAEKFSNPTTRKLFLDLAEVEMDHFYFIKDQLDEYLETDSFKIDHEHFKRDESSIFESREKSEHIAETLKESDIPDITILRMAYLIERDYAEFYRKAAEKADDEIAKAMFEKLAEWEDGHERLFKSEYERRMEEYMNLPWGG</sequence>
<dbReference type="InterPro" id="IPR003251">
    <property type="entry name" value="Rr_diiron-bd_dom"/>
</dbReference>
<dbReference type="GO" id="GO:0016491">
    <property type="term" value="F:oxidoreductase activity"/>
    <property type="evidence" value="ECO:0007669"/>
    <property type="project" value="InterPro"/>
</dbReference>
<dbReference type="Pfam" id="PF02915">
    <property type="entry name" value="Rubrerythrin"/>
    <property type="match status" value="1"/>
</dbReference>
<dbReference type="STRING" id="415015.SAMN05660462_01158"/>
<protein>
    <submittedName>
        <fullName evidence="2">Rubrerythrin</fullName>
    </submittedName>
</protein>
<gene>
    <name evidence="2" type="ORF">SAMN05660462_01158</name>
</gene>
<evidence type="ECO:0000259" key="1">
    <source>
        <dbReference type="Pfam" id="PF02915"/>
    </source>
</evidence>
<evidence type="ECO:0000313" key="2">
    <source>
        <dbReference type="EMBL" id="SDY89023.1"/>
    </source>
</evidence>
<dbReference type="AlphaFoldDB" id="A0A1H3NJU5"/>
<name>A0A1H3NJU5_9FIRM</name>
<dbReference type="OrthoDB" id="9808511at2"/>
<reference evidence="2 3" key="1">
    <citation type="submission" date="2016-10" db="EMBL/GenBank/DDBJ databases">
        <authorList>
            <person name="de Groot N.N."/>
        </authorList>
    </citation>
    <scope>NUCLEOTIDE SEQUENCE [LARGE SCALE GENOMIC DNA]</scope>
    <source>
        <strain evidence="2 3">DSM 21650</strain>
    </source>
</reference>
<organism evidence="2 3">
    <name type="scientific">Proteiniborus ethanoligenes</name>
    <dbReference type="NCBI Taxonomy" id="415015"/>
    <lineage>
        <taxon>Bacteria</taxon>
        <taxon>Bacillati</taxon>
        <taxon>Bacillota</taxon>
        <taxon>Clostridia</taxon>
        <taxon>Eubacteriales</taxon>
        <taxon>Proteiniborus</taxon>
    </lineage>
</organism>
<dbReference type="EMBL" id="FNQE01000010">
    <property type="protein sequence ID" value="SDY89023.1"/>
    <property type="molecule type" value="Genomic_DNA"/>
</dbReference>
<dbReference type="InterPro" id="IPR009078">
    <property type="entry name" value="Ferritin-like_SF"/>
</dbReference>
<dbReference type="GO" id="GO:0046872">
    <property type="term" value="F:metal ion binding"/>
    <property type="evidence" value="ECO:0007669"/>
    <property type="project" value="InterPro"/>
</dbReference>
<dbReference type="SUPFAM" id="SSF47240">
    <property type="entry name" value="Ferritin-like"/>
    <property type="match status" value="1"/>
</dbReference>
<dbReference type="Proteomes" id="UP000198625">
    <property type="component" value="Unassembled WGS sequence"/>
</dbReference>
<dbReference type="RefSeq" id="WP_091728475.1">
    <property type="nucleotide sequence ID" value="NZ_FNQE01000010.1"/>
</dbReference>
<accession>A0A1H3NJU5</accession>
<dbReference type="PANTHER" id="PTHR33531:SF10">
    <property type="entry name" value="BLR7895 PROTEIN"/>
    <property type="match status" value="1"/>
</dbReference>
<dbReference type="InterPro" id="IPR012347">
    <property type="entry name" value="Ferritin-like"/>
</dbReference>